<dbReference type="PROSITE" id="PS50020">
    <property type="entry name" value="WW_DOMAIN_2"/>
    <property type="match status" value="1"/>
</dbReference>
<sequence length="554" mass="63129">MVMHARKLPRLNDGYGDKKETHLYQGMQYPYTITSRCEKLRSSPDDDRTRDDSPRSRHSPRYQNKTTYIERTKEKLERGSTDSPTSDRRLNHYSYTSNNKNSSNHQNHDKNHKNDKDIKEQKEKDHKAEVQKSAVRVFGDWSEHISSSGKKYYYNCKTEVSQWEKPKEWHDMPNKGTDNKLQENKAPSKHNANLHSKSFPASDDRIKHSSVGEKFDKHHKVSLHQSSKSSDRSLSEKIKTGPPKDLQDVVAQRTSQWVQKGGQLQETSIKDNFRKDNTHVHNFDNTGVKRQRRDSEGSRSLGPSTPRKLEELNRETSITKVKALQTLQKLQEAISRQLSMSTQHTTVLSPKIVIPHADTSPQQSLKSPTLSTDSSHLPPVNVNPPPHEEESGKESPHSERSEKTESPTPSTSSSKELPVGPSALSAVSEKKDLSVELPPSLSNYCNDKLIGHVQGWQTEHAERQAKRYWEEGLTVGSLECSQVSVELKRARSLVRIAEIQSTLHEQRILFLAQQIKELENLKTNIKEIEVNVISLKVFSFRFSCQQTKIAAVTG</sequence>
<feature type="compositionally biased region" description="Basic and acidic residues" evidence="4">
    <location>
        <begin position="229"/>
        <end position="239"/>
    </location>
</feature>
<evidence type="ECO:0000313" key="6">
    <source>
        <dbReference type="EMBL" id="CAI9727273.1"/>
    </source>
</evidence>
<dbReference type="GO" id="GO:0005634">
    <property type="term" value="C:nucleus"/>
    <property type="evidence" value="ECO:0007669"/>
    <property type="project" value="UniProtKB-SubCell"/>
</dbReference>
<comment type="subcellular location">
    <subcellularLocation>
        <location evidence="1">Nucleus</location>
    </subcellularLocation>
</comment>
<dbReference type="InterPro" id="IPR036020">
    <property type="entry name" value="WW_dom_sf"/>
</dbReference>
<gene>
    <name evidence="6" type="ORF">OCTVUL_1B003687</name>
</gene>
<evidence type="ECO:0000259" key="5">
    <source>
        <dbReference type="PROSITE" id="PS50020"/>
    </source>
</evidence>
<dbReference type="GO" id="GO:0000993">
    <property type="term" value="F:RNA polymerase II complex binding"/>
    <property type="evidence" value="ECO:0007669"/>
    <property type="project" value="TreeGrafter"/>
</dbReference>
<dbReference type="GO" id="GO:1904263">
    <property type="term" value="P:positive regulation of TORC1 signaling"/>
    <property type="evidence" value="ECO:0007669"/>
    <property type="project" value="TreeGrafter"/>
</dbReference>
<proteinExistence type="predicted"/>
<feature type="compositionally biased region" description="Basic and acidic residues" evidence="4">
    <location>
        <begin position="202"/>
        <end position="216"/>
    </location>
</feature>
<protein>
    <submittedName>
        <fullName evidence="6">Domain-containing adapter with coiled-coil-like isoform X1</fullName>
    </submittedName>
</protein>
<dbReference type="Proteomes" id="UP001162480">
    <property type="component" value="Chromosome 8"/>
</dbReference>
<evidence type="ECO:0000313" key="7">
    <source>
        <dbReference type="Proteomes" id="UP001162480"/>
    </source>
</evidence>
<feature type="compositionally biased region" description="Basic and acidic residues" evidence="4">
    <location>
        <begin position="36"/>
        <end position="55"/>
    </location>
</feature>
<dbReference type="GO" id="GO:0006325">
    <property type="term" value="P:chromatin organization"/>
    <property type="evidence" value="ECO:0007669"/>
    <property type="project" value="UniProtKB-KW"/>
</dbReference>
<evidence type="ECO:0000256" key="4">
    <source>
        <dbReference type="SAM" id="MobiDB-lite"/>
    </source>
</evidence>
<dbReference type="Pfam" id="PF00397">
    <property type="entry name" value="WW"/>
    <property type="match status" value="1"/>
</dbReference>
<organism evidence="6 7">
    <name type="scientific">Octopus vulgaris</name>
    <name type="common">Common octopus</name>
    <dbReference type="NCBI Taxonomy" id="6645"/>
    <lineage>
        <taxon>Eukaryota</taxon>
        <taxon>Metazoa</taxon>
        <taxon>Spiralia</taxon>
        <taxon>Lophotrochozoa</taxon>
        <taxon>Mollusca</taxon>
        <taxon>Cephalopoda</taxon>
        <taxon>Coleoidea</taxon>
        <taxon>Octopodiformes</taxon>
        <taxon>Octopoda</taxon>
        <taxon>Incirrata</taxon>
        <taxon>Octopodidae</taxon>
        <taxon>Octopus</taxon>
    </lineage>
</organism>
<evidence type="ECO:0000256" key="2">
    <source>
        <dbReference type="ARBA" id="ARBA00022853"/>
    </source>
</evidence>
<keyword evidence="3" id="KW-0539">Nucleus</keyword>
<dbReference type="PROSITE" id="PS01159">
    <property type="entry name" value="WW_DOMAIN_1"/>
    <property type="match status" value="1"/>
</dbReference>
<dbReference type="PANTHER" id="PTHR15911">
    <property type="entry name" value="WW DOMAIN-CONTAINING ADAPTER PROTEIN WITH COILED-COIL"/>
    <property type="match status" value="1"/>
</dbReference>
<reference evidence="6" key="1">
    <citation type="submission" date="2023-08" db="EMBL/GenBank/DDBJ databases">
        <authorList>
            <person name="Alioto T."/>
            <person name="Alioto T."/>
            <person name="Gomez Garrido J."/>
        </authorList>
    </citation>
    <scope>NUCLEOTIDE SEQUENCE</scope>
</reference>
<dbReference type="CDD" id="cd00201">
    <property type="entry name" value="WW"/>
    <property type="match status" value="1"/>
</dbReference>
<feature type="compositionally biased region" description="Polar residues" evidence="4">
    <location>
        <begin position="359"/>
        <end position="375"/>
    </location>
</feature>
<feature type="region of interest" description="Disordered" evidence="4">
    <location>
        <begin position="165"/>
        <end position="314"/>
    </location>
</feature>
<dbReference type="Gene3D" id="2.20.70.10">
    <property type="match status" value="1"/>
</dbReference>
<keyword evidence="7" id="KW-1185">Reference proteome</keyword>
<feature type="domain" description="WW" evidence="5">
    <location>
        <begin position="141"/>
        <end position="168"/>
    </location>
</feature>
<feature type="compositionally biased region" description="Basic and acidic residues" evidence="4">
    <location>
        <begin position="386"/>
        <end position="405"/>
    </location>
</feature>
<dbReference type="SMART" id="SM00456">
    <property type="entry name" value="WW"/>
    <property type="match status" value="1"/>
</dbReference>
<dbReference type="SUPFAM" id="SSF51045">
    <property type="entry name" value="WW domain"/>
    <property type="match status" value="1"/>
</dbReference>
<evidence type="ECO:0000256" key="3">
    <source>
        <dbReference type="ARBA" id="ARBA00023242"/>
    </source>
</evidence>
<dbReference type="InterPro" id="IPR038867">
    <property type="entry name" value="WAC"/>
</dbReference>
<feature type="compositionally biased region" description="Basic and acidic residues" evidence="4">
    <location>
        <begin position="106"/>
        <end position="130"/>
    </location>
</feature>
<dbReference type="GO" id="GO:0010506">
    <property type="term" value="P:regulation of autophagy"/>
    <property type="evidence" value="ECO:0007669"/>
    <property type="project" value="TreeGrafter"/>
</dbReference>
<dbReference type="PANTHER" id="PTHR15911:SF6">
    <property type="entry name" value="WW DOMAIN-CONTAINING ADAPTER PROTEIN WITH COILED-COIL"/>
    <property type="match status" value="1"/>
</dbReference>
<keyword evidence="2" id="KW-0156">Chromatin regulator</keyword>
<feature type="region of interest" description="Disordered" evidence="4">
    <location>
        <begin position="1"/>
        <end position="131"/>
    </location>
</feature>
<dbReference type="AlphaFoldDB" id="A0AA36B4M5"/>
<feature type="compositionally biased region" description="Low complexity" evidence="4">
    <location>
        <begin position="92"/>
        <end position="105"/>
    </location>
</feature>
<dbReference type="InterPro" id="IPR001202">
    <property type="entry name" value="WW_dom"/>
</dbReference>
<feature type="compositionally biased region" description="Polar residues" evidence="4">
    <location>
        <begin position="252"/>
        <end position="267"/>
    </location>
</feature>
<accession>A0AA36B4M5</accession>
<feature type="compositionally biased region" description="Basic and acidic residues" evidence="4">
    <location>
        <begin position="165"/>
        <end position="183"/>
    </location>
</feature>
<feature type="compositionally biased region" description="Low complexity" evidence="4">
    <location>
        <begin position="406"/>
        <end position="416"/>
    </location>
</feature>
<dbReference type="GO" id="GO:0003682">
    <property type="term" value="F:chromatin binding"/>
    <property type="evidence" value="ECO:0007669"/>
    <property type="project" value="TreeGrafter"/>
</dbReference>
<feature type="compositionally biased region" description="Basic and acidic residues" evidence="4">
    <location>
        <begin position="68"/>
        <end position="90"/>
    </location>
</feature>
<dbReference type="EMBL" id="OX597821">
    <property type="protein sequence ID" value="CAI9727273.1"/>
    <property type="molecule type" value="Genomic_DNA"/>
</dbReference>
<name>A0AA36B4M5_OCTVU</name>
<feature type="compositionally biased region" description="Basic and acidic residues" evidence="4">
    <location>
        <begin position="268"/>
        <end position="282"/>
    </location>
</feature>
<evidence type="ECO:0000256" key="1">
    <source>
        <dbReference type="ARBA" id="ARBA00004123"/>
    </source>
</evidence>
<feature type="region of interest" description="Disordered" evidence="4">
    <location>
        <begin position="358"/>
        <end position="425"/>
    </location>
</feature>